<dbReference type="NCBIfam" id="TIGR03558">
    <property type="entry name" value="oxido_grp_1"/>
    <property type="match status" value="1"/>
</dbReference>
<dbReference type="AlphaFoldDB" id="M7N8K0"/>
<evidence type="ECO:0000313" key="3">
    <source>
        <dbReference type="EMBL" id="EMR04928.1"/>
    </source>
</evidence>
<dbReference type="InterPro" id="IPR050766">
    <property type="entry name" value="Bact_Lucif_Oxidored"/>
</dbReference>
<dbReference type="STRING" id="1235279.C772_03147"/>
<dbReference type="eggNOG" id="COG2141">
    <property type="taxonomic scope" value="Bacteria"/>
</dbReference>
<dbReference type="InterPro" id="IPR019949">
    <property type="entry name" value="CmoO-like"/>
</dbReference>
<dbReference type="Pfam" id="PF00296">
    <property type="entry name" value="Bac_luciferase"/>
    <property type="match status" value="1"/>
</dbReference>
<protein>
    <submittedName>
        <fullName evidence="3">Limonene 1,2-monooxygenase</fullName>
        <ecNumber evidence="3">1.14.13.107</ecNumber>
    </submittedName>
</protein>
<dbReference type="RefSeq" id="WP_008301469.1">
    <property type="nucleotide sequence ID" value="NZ_AOFT01000027.1"/>
</dbReference>
<dbReference type="GO" id="GO:0052601">
    <property type="term" value="F:limonene 1,2-monooxygenase [NAD(P)H) activity"/>
    <property type="evidence" value="ECO:0007669"/>
    <property type="project" value="UniProtKB-EC"/>
</dbReference>
<evidence type="ECO:0000313" key="4">
    <source>
        <dbReference type="Proteomes" id="UP000011919"/>
    </source>
</evidence>
<dbReference type="Gene3D" id="3.20.20.30">
    <property type="entry name" value="Luciferase-like domain"/>
    <property type="match status" value="1"/>
</dbReference>
<feature type="domain" description="Luciferase-like" evidence="2">
    <location>
        <begin position="4"/>
        <end position="289"/>
    </location>
</feature>
<evidence type="ECO:0000256" key="1">
    <source>
        <dbReference type="ARBA" id="ARBA00007789"/>
    </source>
</evidence>
<dbReference type="GO" id="GO:0005829">
    <property type="term" value="C:cytosol"/>
    <property type="evidence" value="ECO:0007669"/>
    <property type="project" value="TreeGrafter"/>
</dbReference>
<keyword evidence="3" id="KW-0503">Monooxygenase</keyword>
<accession>M7N8K0</accession>
<dbReference type="OrthoDB" id="9780518at2"/>
<dbReference type="PANTHER" id="PTHR30137:SF19">
    <property type="entry name" value="LUCIFERASE-LIKE MONOOXYGENASE"/>
    <property type="match status" value="1"/>
</dbReference>
<name>M7N8K0_9BACL</name>
<dbReference type="EC" id="1.14.13.107" evidence="3"/>
<dbReference type="SUPFAM" id="SSF51679">
    <property type="entry name" value="Bacterial luciferase-like"/>
    <property type="match status" value="1"/>
</dbReference>
<evidence type="ECO:0000259" key="2">
    <source>
        <dbReference type="Pfam" id="PF00296"/>
    </source>
</evidence>
<keyword evidence="4" id="KW-1185">Reference proteome</keyword>
<dbReference type="PANTHER" id="PTHR30137">
    <property type="entry name" value="LUCIFERASE-LIKE MONOOXYGENASE"/>
    <property type="match status" value="1"/>
</dbReference>
<comment type="similarity">
    <text evidence="1">To bacterial alkanal monooxygenase alpha and beta chains.</text>
</comment>
<organism evidence="3 4">
    <name type="scientific">Bhargavaea cecembensis DSE10</name>
    <dbReference type="NCBI Taxonomy" id="1235279"/>
    <lineage>
        <taxon>Bacteria</taxon>
        <taxon>Bacillati</taxon>
        <taxon>Bacillota</taxon>
        <taxon>Bacilli</taxon>
        <taxon>Bacillales</taxon>
        <taxon>Caryophanaceae</taxon>
        <taxon>Bhargavaea</taxon>
    </lineage>
</organism>
<dbReference type="InterPro" id="IPR011251">
    <property type="entry name" value="Luciferase-like_dom"/>
</dbReference>
<dbReference type="PATRIC" id="fig|1235279.3.peg.3130"/>
<keyword evidence="3" id="KW-0560">Oxidoreductase</keyword>
<sequence>MTLKLGILDQSPVFPESSAEQALKQTVSLARKAEEWGYSRFWVSEHHHSQDVAGSSPEVLISYLAAKTESIRIGSGGVMLQHYSPYKVAENFNLLSSLAPGRVDLGVGKAPGGLPLSTKALQFGTVNDGKDFDERLSLLKQLVEDSVPEGHPLDGIQATPLPTEKPEIFLLGASPNSAKLAASLGVGFVFALFINNNREILGEAANEYRRLLPGGNIMVAAHVLAAPTQEEAEKLAADQKIVKVRLQDGRSVTVVTVEQAHSFGEQAGIPYEIEEQQANIIAGTPDYVTGILSELQQAHQIDEFILHTALPKAEDRTRSFQLLSPQSTNARFEVEEQENNVQSV</sequence>
<gene>
    <name evidence="3" type="primary">limB_3</name>
    <name evidence="3" type="ORF">C772_03147</name>
</gene>
<comment type="caution">
    <text evidence="3">The sequence shown here is derived from an EMBL/GenBank/DDBJ whole genome shotgun (WGS) entry which is preliminary data.</text>
</comment>
<dbReference type="Proteomes" id="UP000011919">
    <property type="component" value="Unassembled WGS sequence"/>
</dbReference>
<proteinExistence type="predicted"/>
<dbReference type="EMBL" id="AOFT01000027">
    <property type="protein sequence ID" value="EMR04928.1"/>
    <property type="molecule type" value="Genomic_DNA"/>
</dbReference>
<reference evidence="3 4" key="1">
    <citation type="journal article" date="2013" name="Genome Announc.">
        <title>Draft Genome Sequence of Bhargavaea cecembensis Strain DSE10T, Isolated from a Deep-Sea Sediment Sample Collected at a Depth of 5,904 m from the Chagos-Laccadive Ridge System in the Indian Ocean.</title>
        <authorList>
            <person name="Shivaji S."/>
            <person name="Ara S."/>
            <person name="Begum Z."/>
            <person name="Ruth M."/>
            <person name="Singh A."/>
            <person name="Kumar Pinnaka A."/>
        </authorList>
    </citation>
    <scope>NUCLEOTIDE SEQUENCE [LARGE SCALE GENOMIC DNA]</scope>
    <source>
        <strain evidence="3 4">DSE10</strain>
    </source>
</reference>
<dbReference type="InterPro" id="IPR036661">
    <property type="entry name" value="Luciferase-like_sf"/>
</dbReference>